<dbReference type="PANTHER" id="PTHR30327">
    <property type="entry name" value="UNCHARACTERIZED PROTEIN YQGE"/>
    <property type="match status" value="1"/>
</dbReference>
<accession>A0A6M1SQG5</accession>
<dbReference type="Pfam" id="PF02622">
    <property type="entry name" value="DUF179"/>
    <property type="match status" value="1"/>
</dbReference>
<dbReference type="EMBL" id="JAALFG010000001">
    <property type="protein sequence ID" value="NGP17445.1"/>
    <property type="molecule type" value="Genomic_DNA"/>
</dbReference>
<dbReference type="RefSeq" id="WP_164533626.1">
    <property type="nucleotide sequence ID" value="NZ_JAALFG010000001.1"/>
</dbReference>
<gene>
    <name evidence="3" type="ORF">G5575_07015</name>
</gene>
<evidence type="ECO:0000313" key="4">
    <source>
        <dbReference type="Proteomes" id="UP000474802"/>
    </source>
</evidence>
<dbReference type="NCBIfam" id="NF001268">
    <property type="entry name" value="PRK00228.1-4"/>
    <property type="match status" value="1"/>
</dbReference>
<comment type="similarity">
    <text evidence="1 2">Belongs to the UPF0301 (AlgH) family.</text>
</comment>
<proteinExistence type="inferred from homology"/>
<name>A0A6M1SQG5_9HYPH</name>
<evidence type="ECO:0000256" key="1">
    <source>
        <dbReference type="ARBA" id="ARBA00009600"/>
    </source>
</evidence>
<dbReference type="HAMAP" id="MF_00758">
    <property type="entry name" value="UPF0301"/>
    <property type="match status" value="1"/>
</dbReference>
<dbReference type="AlphaFoldDB" id="A0A6M1SQG5"/>
<keyword evidence="4" id="KW-1185">Reference proteome</keyword>
<organism evidence="3 4">
    <name type="scientific">Devosia aurantiaca</name>
    <dbReference type="NCBI Taxonomy" id="2714858"/>
    <lineage>
        <taxon>Bacteria</taxon>
        <taxon>Pseudomonadati</taxon>
        <taxon>Pseudomonadota</taxon>
        <taxon>Alphaproteobacteria</taxon>
        <taxon>Hyphomicrobiales</taxon>
        <taxon>Devosiaceae</taxon>
        <taxon>Devosia</taxon>
    </lineage>
</organism>
<dbReference type="SUPFAM" id="SSF143456">
    <property type="entry name" value="VC0467-like"/>
    <property type="match status" value="1"/>
</dbReference>
<evidence type="ECO:0000256" key="2">
    <source>
        <dbReference type="HAMAP-Rule" id="MF_00758"/>
    </source>
</evidence>
<reference evidence="3 4" key="2">
    <citation type="submission" date="2020-03" db="EMBL/GenBank/DDBJ databases">
        <title>Devosia chinhatensis sp. nov., isolated from a hexachlorocyclohexane (HCH) dump site in India.</title>
        <authorList>
            <person name="Kumar M."/>
            <person name="Lal R."/>
        </authorList>
    </citation>
    <scope>NUCLEOTIDE SEQUENCE [LARGE SCALE GENOMIC DNA]</scope>
    <source>
        <strain evidence="3 4">H239</strain>
    </source>
</reference>
<comment type="caution">
    <text evidence="3">The sequence shown here is derived from an EMBL/GenBank/DDBJ whole genome shotgun (WGS) entry which is preliminary data.</text>
</comment>
<dbReference type="Gene3D" id="3.40.1740.10">
    <property type="entry name" value="VC0467-like"/>
    <property type="match status" value="1"/>
</dbReference>
<dbReference type="GO" id="GO:0005829">
    <property type="term" value="C:cytosol"/>
    <property type="evidence" value="ECO:0007669"/>
    <property type="project" value="TreeGrafter"/>
</dbReference>
<dbReference type="PANTHER" id="PTHR30327:SF1">
    <property type="entry name" value="UPF0301 PROTEIN YQGE"/>
    <property type="match status" value="1"/>
</dbReference>
<reference evidence="3 4" key="1">
    <citation type="submission" date="2020-02" db="EMBL/GenBank/DDBJ databases">
        <authorList>
            <person name="Khan S.A."/>
            <person name="Jeon C.O."/>
            <person name="Chun B.H."/>
        </authorList>
    </citation>
    <scope>NUCLEOTIDE SEQUENCE [LARGE SCALE GENOMIC DNA]</scope>
    <source>
        <strain evidence="3 4">H239</strain>
    </source>
</reference>
<protein>
    <recommendedName>
        <fullName evidence="2">UPF0301 protein G5575_07015</fullName>
    </recommendedName>
</protein>
<dbReference type="InterPro" id="IPR003774">
    <property type="entry name" value="AlgH-like"/>
</dbReference>
<evidence type="ECO:0000313" key="3">
    <source>
        <dbReference type="EMBL" id="NGP17445.1"/>
    </source>
</evidence>
<sequence length="191" mass="20591">MNSLEGQFLVAMPDMEDERFAESVILVVGHGAEGAMGLVVNHELANLTFADIIDELDLGDPDAVIRLPDSIRQRAVMRGGPVEKGRGFVLHSGDYHSGNTYKVTEEVGLTATLDVLKAMAFGPAPKRSLFALGCCGWSAGQLESEITANGWLTVPFNRELIFDVPVEDRYDHALASLHITRATLSSEAGHG</sequence>
<dbReference type="Proteomes" id="UP000474802">
    <property type="component" value="Unassembled WGS sequence"/>
</dbReference>